<comment type="caution">
    <text evidence="3">The sequence shown here is derived from an EMBL/GenBank/DDBJ whole genome shotgun (WGS) entry which is preliminary data.</text>
</comment>
<proteinExistence type="predicted"/>
<evidence type="ECO:0000313" key="3">
    <source>
        <dbReference type="EMBL" id="MTB96348.1"/>
    </source>
</evidence>
<organism evidence="3 4">
    <name type="scientific">Nocardioides marmotae</name>
    <dbReference type="NCBI Taxonomy" id="2663857"/>
    <lineage>
        <taxon>Bacteria</taxon>
        <taxon>Bacillati</taxon>
        <taxon>Actinomycetota</taxon>
        <taxon>Actinomycetes</taxon>
        <taxon>Propionibacteriales</taxon>
        <taxon>Nocardioidaceae</taxon>
        <taxon>Nocardioides</taxon>
    </lineage>
</organism>
<feature type="region of interest" description="Disordered" evidence="1">
    <location>
        <begin position="50"/>
        <end position="86"/>
    </location>
</feature>
<dbReference type="RefSeq" id="WP_154616105.1">
    <property type="nucleotide sequence ID" value="NZ_CP053660.1"/>
</dbReference>
<gene>
    <name evidence="3" type="ORF">GGQ22_14825</name>
</gene>
<dbReference type="PROSITE" id="PS51257">
    <property type="entry name" value="PROKAR_LIPOPROTEIN"/>
    <property type="match status" value="1"/>
</dbReference>
<feature type="compositionally biased region" description="Acidic residues" evidence="1">
    <location>
        <begin position="68"/>
        <end position="84"/>
    </location>
</feature>
<evidence type="ECO:0000256" key="2">
    <source>
        <dbReference type="SAM" id="SignalP"/>
    </source>
</evidence>
<keyword evidence="2" id="KW-0732">Signal</keyword>
<sequence>MLARPRRSAPVAGALLLAAALTACGSGDSDDDSGTAGNGIPSEVVVLDQAQVDEAVLSPQNLGPGFTVDDDDPNDDPEAEDEDSTGLGCLAAVDDDLDQSAAKAEASYVAATELETPAISSGVSSYDSLDDVTERFERLRAALADCEQIDVTEDGATFTLEVEHDEETSAEEVDEQLNISAIGSASAEGLELPVAIRLSAARIDNDVVFLSRFDLGADGGELEPYTAAAIGRLLAVLDGTTPSDETVVDDAPGGAGETA</sequence>
<dbReference type="Proteomes" id="UP000433406">
    <property type="component" value="Unassembled WGS sequence"/>
</dbReference>
<accession>A0A6I3JEB7</accession>
<protein>
    <recommendedName>
        <fullName evidence="5">Sensor domain-containing protein</fullName>
    </recommendedName>
</protein>
<reference evidence="3 4" key="1">
    <citation type="submission" date="2019-10" db="EMBL/GenBank/DDBJ databases">
        <title>Nocardioides novel species isolated from the excrement of Marmot.</title>
        <authorList>
            <person name="Zhang G."/>
        </authorList>
    </citation>
    <scope>NUCLEOTIDE SEQUENCE [LARGE SCALE GENOMIC DNA]</scope>
    <source>
        <strain evidence="4">zg-579</strain>
    </source>
</reference>
<dbReference type="EMBL" id="WLCI01000015">
    <property type="protein sequence ID" value="MTB96348.1"/>
    <property type="molecule type" value="Genomic_DNA"/>
</dbReference>
<feature type="chain" id="PRO_5035312497" description="Sensor domain-containing protein" evidence="2">
    <location>
        <begin position="26"/>
        <end position="259"/>
    </location>
</feature>
<feature type="signal peptide" evidence="2">
    <location>
        <begin position="1"/>
        <end position="25"/>
    </location>
</feature>
<evidence type="ECO:0008006" key="5">
    <source>
        <dbReference type="Google" id="ProtNLM"/>
    </source>
</evidence>
<name>A0A6I3JEB7_9ACTN</name>
<evidence type="ECO:0000256" key="1">
    <source>
        <dbReference type="SAM" id="MobiDB-lite"/>
    </source>
</evidence>
<evidence type="ECO:0000313" key="4">
    <source>
        <dbReference type="Proteomes" id="UP000433406"/>
    </source>
</evidence>
<dbReference type="AlphaFoldDB" id="A0A6I3JEB7"/>
<keyword evidence="4" id="KW-1185">Reference proteome</keyword>